<dbReference type="AlphaFoldDB" id="X0TMA7"/>
<name>X0TMA7_9ZZZZ</name>
<dbReference type="EMBL" id="BARS01019781">
    <property type="protein sequence ID" value="GAF94688.1"/>
    <property type="molecule type" value="Genomic_DNA"/>
</dbReference>
<reference evidence="1" key="1">
    <citation type="journal article" date="2014" name="Front. Microbiol.">
        <title>High frequency of phylogenetically diverse reductive dehalogenase-homologous genes in deep subseafloor sedimentary metagenomes.</title>
        <authorList>
            <person name="Kawai M."/>
            <person name="Futagami T."/>
            <person name="Toyoda A."/>
            <person name="Takaki Y."/>
            <person name="Nishi S."/>
            <person name="Hori S."/>
            <person name="Arai W."/>
            <person name="Tsubouchi T."/>
            <person name="Morono Y."/>
            <person name="Uchiyama I."/>
            <person name="Ito T."/>
            <person name="Fujiyama A."/>
            <person name="Inagaki F."/>
            <person name="Takami H."/>
        </authorList>
    </citation>
    <scope>NUCLEOTIDE SEQUENCE</scope>
    <source>
        <strain evidence="1">Expedition CK06-06</strain>
    </source>
</reference>
<feature type="non-terminal residue" evidence="1">
    <location>
        <position position="66"/>
    </location>
</feature>
<evidence type="ECO:0000313" key="1">
    <source>
        <dbReference type="EMBL" id="GAF94688.1"/>
    </source>
</evidence>
<proteinExistence type="predicted"/>
<organism evidence="1">
    <name type="scientific">marine sediment metagenome</name>
    <dbReference type="NCBI Taxonomy" id="412755"/>
    <lineage>
        <taxon>unclassified sequences</taxon>
        <taxon>metagenomes</taxon>
        <taxon>ecological metagenomes</taxon>
    </lineage>
</organism>
<accession>X0TMA7</accession>
<gene>
    <name evidence="1" type="ORF">S01H1_31995</name>
</gene>
<protein>
    <submittedName>
        <fullName evidence="1">Uncharacterized protein</fullName>
    </submittedName>
</protein>
<sequence length="66" mass="8163">MKYIDEDLDFIFIRAKNKKGKWDNLSVRELDKQQWEDWLIKRWGKGKKFWKSINDGVENNEWTDND</sequence>
<comment type="caution">
    <text evidence="1">The sequence shown here is derived from an EMBL/GenBank/DDBJ whole genome shotgun (WGS) entry which is preliminary data.</text>
</comment>